<dbReference type="HOGENOM" id="CLU_2765910_0_0_2"/>
<dbReference type="Proteomes" id="UP000011645">
    <property type="component" value="Unassembled WGS sequence"/>
</dbReference>
<sequence>MPFNGPMRELHGDENHREESVYCTQCGSIFVRNQIARSCPACTLAERQEKIIEQIDRLDRDLDTIDGGV</sequence>
<dbReference type="EMBL" id="CP002062">
    <property type="protein sequence ID" value="ADJ14444.1"/>
    <property type="molecule type" value="Genomic_DNA"/>
</dbReference>
<evidence type="ECO:0000313" key="3">
    <source>
        <dbReference type="Proteomes" id="UP000000390"/>
    </source>
</evidence>
<evidence type="ECO:0000313" key="2">
    <source>
        <dbReference type="EMBL" id="ELY40160.1"/>
    </source>
</evidence>
<evidence type="ECO:0000313" key="1">
    <source>
        <dbReference type="EMBL" id="ADJ14444.1"/>
    </source>
</evidence>
<accession>D8J9N2</accession>
<dbReference type="EMBL" id="AOHV01000010">
    <property type="protein sequence ID" value="ELY40160.1"/>
    <property type="molecule type" value="Genomic_DNA"/>
</dbReference>
<gene>
    <name evidence="1" type="ordered locus">HacjB3_05265</name>
    <name evidence="2" type="ORF">C497_03650</name>
</gene>
<proteinExistence type="predicted"/>
<dbReference type="Proteomes" id="UP000000390">
    <property type="component" value="Chromosome"/>
</dbReference>
<dbReference type="KEGG" id="hje:HacjB3_05265"/>
<reference evidence="1 3" key="1">
    <citation type="journal article" date="2010" name="J. Bacteriol.">
        <title>Complete genome sequence of Halalkalicoccus jeotgali B3(T), an extremely halophilic archaeon.</title>
        <authorList>
            <person name="Roh S.W."/>
            <person name="Nam Y.D."/>
            <person name="Nam S.H."/>
            <person name="Choi S.H."/>
            <person name="Park H.S."/>
            <person name="Bae J.W."/>
        </authorList>
    </citation>
    <scope>NUCLEOTIDE SEQUENCE [LARGE SCALE GENOMIC DNA]</scope>
    <source>
        <strain evidence="1">B3</strain>
        <strain evidence="3">DSM 18796 / CECT 7217 / JCM 14584 / KCTC 4019 / B3</strain>
    </source>
</reference>
<dbReference type="GeneID" id="9418857"/>
<protein>
    <submittedName>
        <fullName evidence="1">Uncharacterized protein</fullName>
    </submittedName>
</protein>
<keyword evidence="4" id="KW-1185">Reference proteome</keyword>
<evidence type="ECO:0000313" key="4">
    <source>
        <dbReference type="Proteomes" id="UP000011645"/>
    </source>
</evidence>
<dbReference type="PATRIC" id="fig|795797.18.peg.1056"/>
<dbReference type="RefSeq" id="WP_008414578.1">
    <property type="nucleotide sequence ID" value="NC_014297.1"/>
</dbReference>
<organism evidence="1 3">
    <name type="scientific">Halalkalicoccus jeotgali (strain DSM 18796 / CECT 7217 / JCM 14584 / KCTC 4019 / B3)</name>
    <dbReference type="NCBI Taxonomy" id="795797"/>
    <lineage>
        <taxon>Archaea</taxon>
        <taxon>Methanobacteriati</taxon>
        <taxon>Methanobacteriota</taxon>
        <taxon>Stenosarchaea group</taxon>
        <taxon>Halobacteria</taxon>
        <taxon>Halobacteriales</taxon>
        <taxon>Halococcaceae</taxon>
        <taxon>Halalkalicoccus</taxon>
    </lineage>
</organism>
<name>D8J9N2_HALJB</name>
<reference evidence="2 4" key="2">
    <citation type="journal article" date="2014" name="PLoS Genet.">
        <title>Phylogenetically driven sequencing of extremely halophilic archaea reveals strategies for static and dynamic osmo-response.</title>
        <authorList>
            <person name="Becker E.A."/>
            <person name="Seitzer P.M."/>
            <person name="Tritt A."/>
            <person name="Larsen D."/>
            <person name="Krusor M."/>
            <person name="Yao A.I."/>
            <person name="Wu D."/>
            <person name="Madern D."/>
            <person name="Eisen J.A."/>
            <person name="Darling A.E."/>
            <person name="Facciotti M.T."/>
        </authorList>
    </citation>
    <scope>NUCLEOTIDE SEQUENCE [LARGE SCALE GENOMIC DNA]</scope>
    <source>
        <strain evidence="2">B3</strain>
        <strain evidence="4">DSM 18796 / CECT 7217 / JCM 14584 / KCTC 4019 / B3</strain>
    </source>
</reference>
<dbReference type="AlphaFoldDB" id="D8J9N2"/>
<dbReference type="STRING" id="795797.HacjB3_05265"/>